<sequence>MSIRLDFLNYVKARPAIIAVVTNTDGEVAVYHNRPSQEQNTKSRSQPGKAYVTVSKLSTQRFHDLDLKAGLASASYQVESWSDDPNTLDLLAEAVRDELDGRLNTTMGSSTVQSVVLESELDRPEFPGEGRDISINRIIHDYRVSFQEALPAH</sequence>
<dbReference type="AlphaFoldDB" id="A0A0F9RFR6"/>
<comment type="caution">
    <text evidence="1">The sequence shown here is derived from an EMBL/GenBank/DDBJ whole genome shotgun (WGS) entry which is preliminary data.</text>
</comment>
<gene>
    <name evidence="1" type="ORF">LCGC14_0583300</name>
</gene>
<accession>A0A0F9RFR6</accession>
<evidence type="ECO:0000313" key="1">
    <source>
        <dbReference type="EMBL" id="KKN55340.1"/>
    </source>
</evidence>
<protein>
    <submittedName>
        <fullName evidence="1">Uncharacterized protein</fullName>
    </submittedName>
</protein>
<organism evidence="1">
    <name type="scientific">marine sediment metagenome</name>
    <dbReference type="NCBI Taxonomy" id="412755"/>
    <lineage>
        <taxon>unclassified sequences</taxon>
        <taxon>metagenomes</taxon>
        <taxon>ecological metagenomes</taxon>
    </lineage>
</organism>
<name>A0A0F9RFR6_9ZZZZ</name>
<reference evidence="1" key="1">
    <citation type="journal article" date="2015" name="Nature">
        <title>Complex archaea that bridge the gap between prokaryotes and eukaryotes.</title>
        <authorList>
            <person name="Spang A."/>
            <person name="Saw J.H."/>
            <person name="Jorgensen S.L."/>
            <person name="Zaremba-Niedzwiedzka K."/>
            <person name="Martijn J."/>
            <person name="Lind A.E."/>
            <person name="van Eijk R."/>
            <person name="Schleper C."/>
            <person name="Guy L."/>
            <person name="Ettema T.J."/>
        </authorList>
    </citation>
    <scope>NUCLEOTIDE SEQUENCE</scope>
</reference>
<dbReference type="EMBL" id="LAZR01000889">
    <property type="protein sequence ID" value="KKN55340.1"/>
    <property type="molecule type" value="Genomic_DNA"/>
</dbReference>
<proteinExistence type="predicted"/>